<keyword evidence="6 7" id="KW-0472">Membrane</keyword>
<proteinExistence type="inferred from homology"/>
<feature type="domain" description="TRAP C4-dicarboxylate transport system permease DctM subunit" evidence="8">
    <location>
        <begin position="8"/>
        <end position="417"/>
    </location>
</feature>
<dbReference type="GO" id="GO:0005886">
    <property type="term" value="C:plasma membrane"/>
    <property type="evidence" value="ECO:0007669"/>
    <property type="project" value="UniProtKB-SubCell"/>
</dbReference>
<keyword evidence="4 7" id="KW-0812">Transmembrane</keyword>
<accession>A0A1Y5S6G3</accession>
<feature type="transmembrane region" description="Helical" evidence="7">
    <location>
        <begin position="315"/>
        <end position="344"/>
    </location>
</feature>
<feature type="transmembrane region" description="Helical" evidence="7">
    <location>
        <begin position="213"/>
        <end position="236"/>
    </location>
</feature>
<comment type="similarity">
    <text evidence="7">Belongs to the TRAP transporter large permease family.</text>
</comment>
<reference evidence="9 10" key="1">
    <citation type="submission" date="2017-03" db="EMBL/GenBank/DDBJ databases">
        <authorList>
            <person name="Afonso C.L."/>
            <person name="Miller P.J."/>
            <person name="Scott M.A."/>
            <person name="Spackman E."/>
            <person name="Goraichik I."/>
            <person name="Dimitrov K.M."/>
            <person name="Suarez D.L."/>
            <person name="Swayne D.E."/>
        </authorList>
    </citation>
    <scope>NUCLEOTIDE SEQUENCE [LARGE SCALE GENOMIC DNA]</scope>
    <source>
        <strain evidence="9 10">CECT 7680</strain>
    </source>
</reference>
<feature type="transmembrane region" description="Helical" evidence="7">
    <location>
        <begin position="242"/>
        <end position="260"/>
    </location>
</feature>
<evidence type="ECO:0000313" key="9">
    <source>
        <dbReference type="EMBL" id="SLN33520.1"/>
    </source>
</evidence>
<feature type="transmembrane region" description="Helical" evidence="7">
    <location>
        <begin position="94"/>
        <end position="123"/>
    </location>
</feature>
<dbReference type="InterPro" id="IPR004681">
    <property type="entry name" value="TRAP_DctM"/>
</dbReference>
<dbReference type="NCBIfam" id="TIGR00786">
    <property type="entry name" value="dctM"/>
    <property type="match status" value="1"/>
</dbReference>
<organism evidence="9 10">
    <name type="scientific">Pseudoruegeria aquimaris</name>
    <dbReference type="NCBI Taxonomy" id="393663"/>
    <lineage>
        <taxon>Bacteria</taxon>
        <taxon>Pseudomonadati</taxon>
        <taxon>Pseudomonadota</taxon>
        <taxon>Alphaproteobacteria</taxon>
        <taxon>Rhodobacterales</taxon>
        <taxon>Roseobacteraceae</taxon>
        <taxon>Pseudoruegeria</taxon>
    </lineage>
</organism>
<evidence type="ECO:0000256" key="4">
    <source>
        <dbReference type="ARBA" id="ARBA00022692"/>
    </source>
</evidence>
<comment type="subunit">
    <text evidence="7">The complex comprises the extracytoplasmic solute receptor protein and the two transmembrane proteins.</text>
</comment>
<dbReference type="EMBL" id="FWFQ01000009">
    <property type="protein sequence ID" value="SLN33520.1"/>
    <property type="molecule type" value="Genomic_DNA"/>
</dbReference>
<keyword evidence="2" id="KW-1003">Cell membrane</keyword>
<evidence type="ECO:0000256" key="2">
    <source>
        <dbReference type="ARBA" id="ARBA00022475"/>
    </source>
</evidence>
<evidence type="ECO:0000256" key="6">
    <source>
        <dbReference type="ARBA" id="ARBA00023136"/>
    </source>
</evidence>
<feature type="transmembrane region" description="Helical" evidence="7">
    <location>
        <begin position="356"/>
        <end position="381"/>
    </location>
</feature>
<evidence type="ECO:0000256" key="1">
    <source>
        <dbReference type="ARBA" id="ARBA00004429"/>
    </source>
</evidence>
<protein>
    <recommendedName>
        <fullName evidence="7">TRAP transporter large permease protein</fullName>
    </recommendedName>
</protein>
<dbReference type="OrthoDB" id="9790209at2"/>
<feature type="transmembrane region" description="Helical" evidence="7">
    <location>
        <begin position="272"/>
        <end position="295"/>
    </location>
</feature>
<keyword evidence="10" id="KW-1185">Reference proteome</keyword>
<comment type="subcellular location">
    <subcellularLocation>
        <location evidence="1 7">Cell inner membrane</location>
        <topology evidence="1 7">Multi-pass membrane protein</topology>
    </subcellularLocation>
</comment>
<keyword evidence="3 7" id="KW-0997">Cell inner membrane</keyword>
<dbReference type="AlphaFoldDB" id="A0A1Y5S6G3"/>
<dbReference type="PIRSF" id="PIRSF006066">
    <property type="entry name" value="HI0050"/>
    <property type="match status" value="1"/>
</dbReference>
<dbReference type="GO" id="GO:0022857">
    <property type="term" value="F:transmembrane transporter activity"/>
    <property type="evidence" value="ECO:0007669"/>
    <property type="project" value="UniProtKB-UniRule"/>
</dbReference>
<dbReference type="Pfam" id="PF06808">
    <property type="entry name" value="DctM"/>
    <property type="match status" value="1"/>
</dbReference>
<dbReference type="Proteomes" id="UP000193409">
    <property type="component" value="Unassembled WGS sequence"/>
</dbReference>
<sequence>MLVWFLPLFLVFLMIGLPVFFGMLAAPGLLLWLNGQERDLALLYRNVYNGMDSFPLMAIPFFMLAGELMNRGGITERLVEFSQAMMGHLRGGLAHVNVLSSMLFAGLSGSAVADTSALGSMLIPAMEKQGYTRRFAAAITAASSVIGPIIPPSGIMIIYAYVMGESVAALFLAGIVPGALVGIGLMVMIKFMADRYDFPVASRKYTWPERGQASLKAFFPLMTPVIILGGILAGVFTPTEAAAVAVAYALVIGLFVLRTIRVGDIPGILYKSALTSSVVLLLVGAAMAFKTVVSLSHTPEILAEFILGLSQNPLILLFLINVLLFIVGMFLDAGPAIIILGPILGPIFVDLGVDPVHFAIIMSVNLTVGLATPPMGLVLFVASSVSGERVESIAKAILPFLAVEILVIFLITYFPAISMTIPRLTGFVN</sequence>
<keyword evidence="5 7" id="KW-1133">Transmembrane helix</keyword>
<evidence type="ECO:0000313" key="10">
    <source>
        <dbReference type="Proteomes" id="UP000193409"/>
    </source>
</evidence>
<feature type="transmembrane region" description="Helical" evidence="7">
    <location>
        <begin position="54"/>
        <end position="74"/>
    </location>
</feature>
<name>A0A1Y5S6G3_9RHOB</name>
<dbReference type="RefSeq" id="WP_085868114.1">
    <property type="nucleotide sequence ID" value="NZ_FWFQ01000009.1"/>
</dbReference>
<keyword evidence="7" id="KW-0813">Transport</keyword>
<dbReference type="PANTHER" id="PTHR33362:SF2">
    <property type="entry name" value="TRAP TRANSPORTER LARGE PERMEASE PROTEIN"/>
    <property type="match status" value="1"/>
</dbReference>
<dbReference type="PANTHER" id="PTHR33362">
    <property type="entry name" value="SIALIC ACID TRAP TRANSPORTER PERMEASE PROTEIN SIAT-RELATED"/>
    <property type="match status" value="1"/>
</dbReference>
<gene>
    <name evidence="9" type="primary">siaT_5</name>
    <name evidence="9" type="ORF">PSA7680_01565</name>
</gene>
<evidence type="ECO:0000259" key="8">
    <source>
        <dbReference type="Pfam" id="PF06808"/>
    </source>
</evidence>
<evidence type="ECO:0000256" key="7">
    <source>
        <dbReference type="RuleBase" id="RU369079"/>
    </source>
</evidence>
<evidence type="ECO:0000256" key="3">
    <source>
        <dbReference type="ARBA" id="ARBA00022519"/>
    </source>
</evidence>
<comment type="function">
    <text evidence="7">Part of the tripartite ATP-independent periplasmic (TRAP) transport system.</text>
</comment>
<feature type="transmembrane region" description="Helical" evidence="7">
    <location>
        <begin position="393"/>
        <end position="414"/>
    </location>
</feature>
<evidence type="ECO:0000256" key="5">
    <source>
        <dbReference type="ARBA" id="ARBA00022989"/>
    </source>
</evidence>
<dbReference type="InterPro" id="IPR010656">
    <property type="entry name" value="DctM"/>
</dbReference>
<feature type="transmembrane region" description="Helical" evidence="7">
    <location>
        <begin position="6"/>
        <end position="33"/>
    </location>
</feature>
<feature type="transmembrane region" description="Helical" evidence="7">
    <location>
        <begin position="168"/>
        <end position="192"/>
    </location>
</feature>
<feature type="transmembrane region" description="Helical" evidence="7">
    <location>
        <begin position="135"/>
        <end position="162"/>
    </location>
</feature>